<dbReference type="AlphaFoldDB" id="A0A6M1TAN2"/>
<dbReference type="EMBL" id="JAALLS010000015">
    <property type="protein sequence ID" value="NGP89081.1"/>
    <property type="molecule type" value="Genomic_DNA"/>
</dbReference>
<evidence type="ECO:0000259" key="8">
    <source>
        <dbReference type="Pfam" id="PF13145"/>
    </source>
</evidence>
<dbReference type="GO" id="GO:0003755">
    <property type="term" value="F:peptidyl-prolyl cis-trans isomerase activity"/>
    <property type="evidence" value="ECO:0007669"/>
    <property type="project" value="UniProtKB-KW"/>
</dbReference>
<feature type="compositionally biased region" description="Low complexity" evidence="6">
    <location>
        <begin position="286"/>
        <end position="298"/>
    </location>
</feature>
<evidence type="ECO:0000313" key="9">
    <source>
        <dbReference type="EMBL" id="NGP89081.1"/>
    </source>
</evidence>
<dbReference type="SUPFAM" id="SSF54534">
    <property type="entry name" value="FKBP-like"/>
    <property type="match status" value="1"/>
</dbReference>
<dbReference type="InterPro" id="IPR050245">
    <property type="entry name" value="PrsA_foldase"/>
</dbReference>
<dbReference type="InterPro" id="IPR046357">
    <property type="entry name" value="PPIase_dom_sf"/>
</dbReference>
<dbReference type="Gene3D" id="1.10.4030.10">
    <property type="entry name" value="Porin chaperone SurA, peptide-binding domain"/>
    <property type="match status" value="1"/>
</dbReference>
<evidence type="ECO:0000256" key="6">
    <source>
        <dbReference type="SAM" id="MobiDB-lite"/>
    </source>
</evidence>
<evidence type="ECO:0000256" key="4">
    <source>
        <dbReference type="ARBA" id="ARBA00023110"/>
    </source>
</evidence>
<keyword evidence="10" id="KW-1185">Reference proteome</keyword>
<keyword evidence="4" id="KW-0697">Rotamase</keyword>
<evidence type="ECO:0000256" key="7">
    <source>
        <dbReference type="SAM" id="SignalP"/>
    </source>
</evidence>
<evidence type="ECO:0000256" key="2">
    <source>
        <dbReference type="ARBA" id="ARBA00013194"/>
    </source>
</evidence>
<protein>
    <recommendedName>
        <fullName evidence="2">peptidylprolyl isomerase</fullName>
        <ecNumber evidence="2">5.2.1.8</ecNumber>
    </recommendedName>
</protein>
<dbReference type="InterPro" id="IPR027304">
    <property type="entry name" value="Trigger_fact/SurA_dom_sf"/>
</dbReference>
<accession>A0A6M1TAN2</accession>
<feature type="signal peptide" evidence="7">
    <location>
        <begin position="1"/>
        <end position="27"/>
    </location>
</feature>
<evidence type="ECO:0000256" key="5">
    <source>
        <dbReference type="ARBA" id="ARBA00023235"/>
    </source>
</evidence>
<dbReference type="PANTHER" id="PTHR47245:SF1">
    <property type="entry name" value="FOLDASE PROTEIN PRSA"/>
    <property type="match status" value="1"/>
</dbReference>
<dbReference type="PANTHER" id="PTHR47245">
    <property type="entry name" value="PEPTIDYLPROLYL ISOMERASE"/>
    <property type="match status" value="1"/>
</dbReference>
<evidence type="ECO:0000313" key="10">
    <source>
        <dbReference type="Proteomes" id="UP000479132"/>
    </source>
</evidence>
<comment type="caution">
    <text evidence="9">The sequence shown here is derived from an EMBL/GenBank/DDBJ whole genome shotgun (WGS) entry which is preliminary data.</text>
</comment>
<name>A0A6M1TAN2_9BACT</name>
<feature type="chain" id="PRO_5026927724" description="peptidylprolyl isomerase" evidence="7">
    <location>
        <begin position="28"/>
        <end position="309"/>
    </location>
</feature>
<evidence type="ECO:0000256" key="1">
    <source>
        <dbReference type="ARBA" id="ARBA00000971"/>
    </source>
</evidence>
<feature type="domain" description="PpiC" evidence="8">
    <location>
        <begin position="123"/>
        <end position="243"/>
    </location>
</feature>
<sequence length="309" mass="35669">MLSVKKILISFLSIAICTVLLFCTRTAPVDKDNVLARVGTKYLTIEEAQQSVPAFLLQQDSVGTLKNYRDEWIQQQVLLQEAKRLGLPQKKAVQKKLQKAQQEVLREALRKYIIASKKEELTISDEEARTYYQAHKKQFALDEEFVQFRHIRARTLKEARSAKQDLLGGVSWAEVAHKYAINPKSALDKAEQYWPISMALNDINIMNRYLNIIGQNEISPIQRVNGVYHFVQLIDSRAKGELPDLDWLLDKIKDWMVLNKQRRNFSSYVKNLYLKAKSNNEVETFNVTPTQTNPTTTFEDTLESNSTDE</sequence>
<dbReference type="RefSeq" id="WP_165269449.1">
    <property type="nucleotide sequence ID" value="NZ_JAALLS010000015.1"/>
</dbReference>
<gene>
    <name evidence="9" type="ORF">G3569_12030</name>
</gene>
<keyword evidence="3 7" id="KW-0732">Signal</keyword>
<reference evidence="9 10" key="1">
    <citation type="submission" date="2020-02" db="EMBL/GenBank/DDBJ databases">
        <title>Aliifodinibius halophilus 2W32, complete genome.</title>
        <authorList>
            <person name="Li Y."/>
            <person name="Wu S."/>
        </authorList>
    </citation>
    <scope>NUCLEOTIDE SEQUENCE [LARGE SCALE GENOMIC DNA]</scope>
    <source>
        <strain evidence="9 10">2W32</strain>
    </source>
</reference>
<dbReference type="Proteomes" id="UP000479132">
    <property type="component" value="Unassembled WGS sequence"/>
</dbReference>
<feature type="compositionally biased region" description="Acidic residues" evidence="6">
    <location>
        <begin position="300"/>
        <end position="309"/>
    </location>
</feature>
<keyword evidence="5" id="KW-0413">Isomerase</keyword>
<comment type="catalytic activity">
    <reaction evidence="1">
        <text>[protein]-peptidylproline (omega=180) = [protein]-peptidylproline (omega=0)</text>
        <dbReference type="Rhea" id="RHEA:16237"/>
        <dbReference type="Rhea" id="RHEA-COMP:10747"/>
        <dbReference type="Rhea" id="RHEA-COMP:10748"/>
        <dbReference type="ChEBI" id="CHEBI:83833"/>
        <dbReference type="ChEBI" id="CHEBI:83834"/>
        <dbReference type="EC" id="5.2.1.8"/>
    </reaction>
</comment>
<dbReference type="Pfam" id="PF13145">
    <property type="entry name" value="Rotamase_2"/>
    <property type="match status" value="1"/>
</dbReference>
<proteinExistence type="predicted"/>
<dbReference type="SUPFAM" id="SSF109998">
    <property type="entry name" value="Triger factor/SurA peptide-binding domain-like"/>
    <property type="match status" value="1"/>
</dbReference>
<evidence type="ECO:0000256" key="3">
    <source>
        <dbReference type="ARBA" id="ARBA00022729"/>
    </source>
</evidence>
<feature type="region of interest" description="Disordered" evidence="6">
    <location>
        <begin position="286"/>
        <end position="309"/>
    </location>
</feature>
<dbReference type="EC" id="5.2.1.8" evidence="2"/>
<dbReference type="Gene3D" id="3.10.50.40">
    <property type="match status" value="1"/>
</dbReference>
<organism evidence="9 10">
    <name type="scientific">Fodinibius halophilus</name>
    <dbReference type="NCBI Taxonomy" id="1736908"/>
    <lineage>
        <taxon>Bacteria</taxon>
        <taxon>Pseudomonadati</taxon>
        <taxon>Balneolota</taxon>
        <taxon>Balneolia</taxon>
        <taxon>Balneolales</taxon>
        <taxon>Balneolaceae</taxon>
        <taxon>Fodinibius</taxon>
    </lineage>
</organism>
<dbReference type="InterPro" id="IPR000297">
    <property type="entry name" value="PPIase_PpiC"/>
</dbReference>